<accession>A0A2T4U5Z9</accession>
<keyword evidence="3" id="KW-1185">Reference proteome</keyword>
<sequence length="68" mass="7765">MVVFGEVGRKNAEAGRNEPLLWNYSRGELVEIPKKLVESPPPERLHSSLFSPSKKAPDRRRSEAFLFL</sequence>
<proteinExistence type="predicted"/>
<reference evidence="2 3" key="1">
    <citation type="submission" date="2018-03" db="EMBL/GenBank/DDBJ databases">
        <title>Alkalicoccus saliphilus sp. nov., isolated from a mineral pool.</title>
        <authorList>
            <person name="Zhao B."/>
        </authorList>
    </citation>
    <scope>NUCLEOTIDE SEQUENCE [LARGE SCALE GENOMIC DNA]</scope>
    <source>
        <strain evidence="2 3">6AG</strain>
    </source>
</reference>
<dbReference type="Proteomes" id="UP000240509">
    <property type="component" value="Unassembled WGS sequence"/>
</dbReference>
<evidence type="ECO:0000313" key="2">
    <source>
        <dbReference type="EMBL" id="PTL38838.1"/>
    </source>
</evidence>
<name>A0A2T4U5Z9_9BACI</name>
<protein>
    <submittedName>
        <fullName evidence="2">Uncharacterized protein</fullName>
    </submittedName>
</protein>
<gene>
    <name evidence="2" type="ORF">C6Y45_09390</name>
</gene>
<dbReference type="AlphaFoldDB" id="A0A2T4U5Z9"/>
<evidence type="ECO:0000256" key="1">
    <source>
        <dbReference type="SAM" id="MobiDB-lite"/>
    </source>
</evidence>
<evidence type="ECO:0000313" key="3">
    <source>
        <dbReference type="Proteomes" id="UP000240509"/>
    </source>
</evidence>
<comment type="caution">
    <text evidence="2">The sequence shown here is derived from an EMBL/GenBank/DDBJ whole genome shotgun (WGS) entry which is preliminary data.</text>
</comment>
<organism evidence="2 3">
    <name type="scientific">Alkalicoccus saliphilus</name>
    <dbReference type="NCBI Taxonomy" id="200989"/>
    <lineage>
        <taxon>Bacteria</taxon>
        <taxon>Bacillati</taxon>
        <taxon>Bacillota</taxon>
        <taxon>Bacilli</taxon>
        <taxon>Bacillales</taxon>
        <taxon>Bacillaceae</taxon>
        <taxon>Alkalicoccus</taxon>
    </lineage>
</organism>
<feature type="region of interest" description="Disordered" evidence="1">
    <location>
        <begin position="38"/>
        <end position="61"/>
    </location>
</feature>
<dbReference type="EMBL" id="PZJJ01000013">
    <property type="protein sequence ID" value="PTL38838.1"/>
    <property type="molecule type" value="Genomic_DNA"/>
</dbReference>